<dbReference type="EMBL" id="CP049863">
    <property type="protein sequence ID" value="QIK62108.1"/>
    <property type="molecule type" value="Genomic_DNA"/>
</dbReference>
<name>A0A6G7XCL2_9MICO</name>
<dbReference type="InterPro" id="IPR001544">
    <property type="entry name" value="Aminotrans_IV"/>
</dbReference>
<proteinExistence type="predicted"/>
<evidence type="ECO:0000313" key="2">
    <source>
        <dbReference type="Proteomes" id="UP000502677"/>
    </source>
</evidence>
<gene>
    <name evidence="1" type="ORF">G7068_02000</name>
</gene>
<dbReference type="SUPFAM" id="SSF56752">
    <property type="entry name" value="D-aminoacid aminotransferase-like PLP-dependent enzymes"/>
    <property type="match status" value="1"/>
</dbReference>
<accession>A0A6G7XCL2</accession>
<keyword evidence="1" id="KW-0808">Transferase</keyword>
<reference evidence="1 2" key="1">
    <citation type="submission" date="2020-03" db="EMBL/GenBank/DDBJ databases">
        <title>Leucobacter sp. nov., isolated from beetles.</title>
        <authorList>
            <person name="Hyun D.-W."/>
            <person name="Bae J.-W."/>
        </authorList>
    </citation>
    <scope>NUCLEOTIDE SEQUENCE [LARGE SCALE GENOMIC DNA]</scope>
    <source>
        <strain evidence="1 2">HDW9C</strain>
    </source>
</reference>
<dbReference type="KEGG" id="lvi:G7068_02000"/>
<dbReference type="InterPro" id="IPR043132">
    <property type="entry name" value="BCAT-like_C"/>
</dbReference>
<organism evidence="1 2">
    <name type="scientific">Leucobacter viscericola</name>
    <dbReference type="NCBI Taxonomy" id="2714935"/>
    <lineage>
        <taxon>Bacteria</taxon>
        <taxon>Bacillati</taxon>
        <taxon>Actinomycetota</taxon>
        <taxon>Actinomycetes</taxon>
        <taxon>Micrococcales</taxon>
        <taxon>Microbacteriaceae</taxon>
        <taxon>Leucobacter</taxon>
    </lineage>
</organism>
<dbReference type="InterPro" id="IPR036038">
    <property type="entry name" value="Aminotransferase-like"/>
</dbReference>
<dbReference type="Pfam" id="PF01063">
    <property type="entry name" value="Aminotran_4"/>
    <property type="match status" value="1"/>
</dbReference>
<protein>
    <submittedName>
        <fullName evidence="1">Aminotransferase class IV</fullName>
    </submittedName>
</protein>
<keyword evidence="2" id="KW-1185">Reference proteome</keyword>
<sequence length="244" mass="27120">MNGAPRALLVADSFRVRVNATTGRAEVRGWRRHLDRFRRGVEDATPELEQPVVEGFLSEASHAIRDYGEGFPRLELWHEPNRAPELSFTLRPLPQLQTELELATAPGVTLEHAARKGPNIARLTEINHRLGAEALLVDRAGRVLEGATTSLVWWDSATRAGHVVQDRASRVSSVTESLLLNETSLTPGRIPPGNLTAHEVWAVNALHGIRVVTAIDGFPTQEPNSTRLERFREALDRYWEPVSA</sequence>
<dbReference type="Proteomes" id="UP000502677">
    <property type="component" value="Chromosome"/>
</dbReference>
<dbReference type="Gene3D" id="3.20.10.10">
    <property type="entry name" value="D-amino Acid Aminotransferase, subunit A, domain 2"/>
    <property type="match status" value="1"/>
</dbReference>
<keyword evidence="1" id="KW-0032">Aminotransferase</keyword>
<evidence type="ECO:0000313" key="1">
    <source>
        <dbReference type="EMBL" id="QIK62108.1"/>
    </source>
</evidence>
<dbReference type="AlphaFoldDB" id="A0A6G7XCL2"/>
<dbReference type="RefSeq" id="WP_166288133.1">
    <property type="nucleotide sequence ID" value="NZ_CP049863.1"/>
</dbReference>
<dbReference type="GO" id="GO:0008483">
    <property type="term" value="F:transaminase activity"/>
    <property type="evidence" value="ECO:0007669"/>
    <property type="project" value="UniProtKB-KW"/>
</dbReference>